<evidence type="ECO:0000313" key="3">
    <source>
        <dbReference type="Proteomes" id="UP000005237"/>
    </source>
</evidence>
<evidence type="ECO:0000256" key="1">
    <source>
        <dbReference type="SAM" id="MobiDB-lite"/>
    </source>
</evidence>
<feature type="compositionally biased region" description="Basic and acidic residues" evidence="1">
    <location>
        <begin position="52"/>
        <end position="62"/>
    </location>
</feature>
<proteinExistence type="predicted"/>
<dbReference type="EnsemblMetazoa" id="CJA29074.1">
    <property type="protein sequence ID" value="CJA29074.1"/>
    <property type="gene ID" value="WBGene00184648"/>
</dbReference>
<name>A0A8R1EBY3_CAEJA</name>
<reference evidence="2" key="2">
    <citation type="submission" date="2022-06" db="UniProtKB">
        <authorList>
            <consortium name="EnsemblMetazoa"/>
        </authorList>
    </citation>
    <scope>IDENTIFICATION</scope>
    <source>
        <strain evidence="2">DF5081</strain>
    </source>
</reference>
<sequence length="99" mass="11285">MFRSSVFCSCLTSAAHLGSLSFLDQYKCEDEEVAARLGSAKEATWRKKKTKEKAMEKAMEKEKKKKKKQPPAPAMSGWTEIYEWCRFLSPLASKNNTDT</sequence>
<dbReference type="Proteomes" id="UP000005237">
    <property type="component" value="Unassembled WGS sequence"/>
</dbReference>
<reference evidence="3" key="1">
    <citation type="submission" date="2010-08" db="EMBL/GenBank/DDBJ databases">
        <authorList>
            <consortium name="Caenorhabditis japonica Sequencing Consortium"/>
            <person name="Wilson R.K."/>
        </authorList>
    </citation>
    <scope>NUCLEOTIDE SEQUENCE [LARGE SCALE GENOMIC DNA]</scope>
    <source>
        <strain evidence="3">DF5081</strain>
    </source>
</reference>
<accession>A0A8R1EBY3</accession>
<organism evidence="2 3">
    <name type="scientific">Caenorhabditis japonica</name>
    <dbReference type="NCBI Taxonomy" id="281687"/>
    <lineage>
        <taxon>Eukaryota</taxon>
        <taxon>Metazoa</taxon>
        <taxon>Ecdysozoa</taxon>
        <taxon>Nematoda</taxon>
        <taxon>Chromadorea</taxon>
        <taxon>Rhabditida</taxon>
        <taxon>Rhabditina</taxon>
        <taxon>Rhabditomorpha</taxon>
        <taxon>Rhabditoidea</taxon>
        <taxon>Rhabditidae</taxon>
        <taxon>Peloderinae</taxon>
        <taxon>Caenorhabditis</taxon>
    </lineage>
</organism>
<keyword evidence="3" id="KW-1185">Reference proteome</keyword>
<dbReference type="AlphaFoldDB" id="A0A8R1EBY3"/>
<protein>
    <submittedName>
        <fullName evidence="2">Uncharacterized protein</fullName>
    </submittedName>
</protein>
<feature type="region of interest" description="Disordered" evidence="1">
    <location>
        <begin position="39"/>
        <end position="74"/>
    </location>
</feature>
<evidence type="ECO:0000313" key="2">
    <source>
        <dbReference type="EnsemblMetazoa" id="CJA29074.1"/>
    </source>
</evidence>